<protein>
    <submittedName>
        <fullName evidence="1">Secreted protein</fullName>
    </submittedName>
</protein>
<evidence type="ECO:0000313" key="2">
    <source>
        <dbReference type="Proteomes" id="UP001105220"/>
    </source>
</evidence>
<accession>A0A6E8VEE8</accession>
<keyword evidence="2" id="KW-1185">Reference proteome</keyword>
<dbReference type="Proteomes" id="UP001105220">
    <property type="component" value="Unplaced"/>
</dbReference>
<dbReference type="VEuPathDB" id="VectorBase:ACON001072"/>
<dbReference type="EnsemblMetazoa" id="ACON001072-RA">
    <property type="protein sequence ID" value="ACON001072-PA"/>
    <property type="gene ID" value="ACON001072"/>
</dbReference>
<sequence>MPPSSSSVQTGLFQMLPLVWEVARSHVASRITARPLFGVERTRNNSVKEYRCDDTLLTMLVREPVMMWCKKNATGITFVPLLHLTRARTATALTNLRQRG</sequence>
<organism evidence="1 2">
    <name type="scientific">Anopheles coluzzii</name>
    <name type="common">African malaria mosquito</name>
    <dbReference type="NCBI Taxonomy" id="1518534"/>
    <lineage>
        <taxon>Eukaryota</taxon>
        <taxon>Metazoa</taxon>
        <taxon>Ecdysozoa</taxon>
        <taxon>Arthropoda</taxon>
        <taxon>Hexapoda</taxon>
        <taxon>Insecta</taxon>
        <taxon>Pterygota</taxon>
        <taxon>Neoptera</taxon>
        <taxon>Endopterygota</taxon>
        <taxon>Diptera</taxon>
        <taxon>Nematocera</taxon>
        <taxon>Culicoidea</taxon>
        <taxon>Culicidae</taxon>
        <taxon>Anophelinae</taxon>
        <taxon>Anopheles</taxon>
    </lineage>
</organism>
<reference evidence="1" key="2">
    <citation type="submission" date="2020-05" db="UniProtKB">
        <authorList>
            <consortium name="EnsemblMetazoa"/>
        </authorList>
    </citation>
    <scope>IDENTIFICATION</scope>
    <source>
        <strain evidence="1">Ngousso</strain>
    </source>
</reference>
<proteinExistence type="predicted"/>
<reference key="1">
    <citation type="journal article" date="2019" name="Genes (Basel)">
        <title>A High-Quality De novo Genome Assembly from a Single Mosquito Using PacBio Sequencing.</title>
        <authorList>
            <person name="Kingan S.B."/>
            <person name="Heaton H."/>
            <person name="Cudini J."/>
            <person name="Lambert C.C."/>
            <person name="Baybayan P."/>
            <person name="Galvin B.D."/>
            <person name="Durbin R."/>
            <person name="Korlach J."/>
            <person name="Lawniczak M.K.N."/>
        </authorList>
    </citation>
    <scope>NUCLEOTIDE SEQUENCE [LARGE SCALE GENOMIC DNA]</scope>
    <source>
        <strain>Mali-NIH</strain>
    </source>
</reference>
<name>A0A6E8VEE8_ANOCL</name>
<evidence type="ECO:0000313" key="1">
    <source>
        <dbReference type="EnsemblMetazoa" id="ACON001072-PA"/>
    </source>
</evidence>
<dbReference type="AlphaFoldDB" id="A0A6E8VEE8"/>